<proteinExistence type="predicted"/>
<dbReference type="EMBL" id="CM023478">
    <property type="protein sequence ID" value="KAH7933122.1"/>
    <property type="molecule type" value="Genomic_DNA"/>
</dbReference>
<organism evidence="1 2">
    <name type="scientific">Dermacentor silvarum</name>
    <name type="common">Tick</name>
    <dbReference type="NCBI Taxonomy" id="543639"/>
    <lineage>
        <taxon>Eukaryota</taxon>
        <taxon>Metazoa</taxon>
        <taxon>Ecdysozoa</taxon>
        <taxon>Arthropoda</taxon>
        <taxon>Chelicerata</taxon>
        <taxon>Arachnida</taxon>
        <taxon>Acari</taxon>
        <taxon>Parasitiformes</taxon>
        <taxon>Ixodida</taxon>
        <taxon>Ixodoidea</taxon>
        <taxon>Ixodidae</taxon>
        <taxon>Rhipicephalinae</taxon>
        <taxon>Dermacentor</taxon>
    </lineage>
</organism>
<reference evidence="1" key="1">
    <citation type="submission" date="2020-05" db="EMBL/GenBank/DDBJ databases">
        <title>Large-scale comparative analyses of tick genomes elucidate their genetic diversity and vector capacities.</title>
        <authorList>
            <person name="Jia N."/>
            <person name="Wang J."/>
            <person name="Shi W."/>
            <person name="Du L."/>
            <person name="Sun Y."/>
            <person name="Zhan W."/>
            <person name="Jiang J."/>
            <person name="Wang Q."/>
            <person name="Zhang B."/>
            <person name="Ji P."/>
            <person name="Sakyi L.B."/>
            <person name="Cui X."/>
            <person name="Yuan T."/>
            <person name="Jiang B."/>
            <person name="Yang W."/>
            <person name="Lam T.T.-Y."/>
            <person name="Chang Q."/>
            <person name="Ding S."/>
            <person name="Wang X."/>
            <person name="Zhu J."/>
            <person name="Ruan X."/>
            <person name="Zhao L."/>
            <person name="Wei J."/>
            <person name="Que T."/>
            <person name="Du C."/>
            <person name="Cheng J."/>
            <person name="Dai P."/>
            <person name="Han X."/>
            <person name="Huang E."/>
            <person name="Gao Y."/>
            <person name="Liu J."/>
            <person name="Shao H."/>
            <person name="Ye R."/>
            <person name="Li L."/>
            <person name="Wei W."/>
            <person name="Wang X."/>
            <person name="Wang C."/>
            <person name="Yang T."/>
            <person name="Huo Q."/>
            <person name="Li W."/>
            <person name="Guo W."/>
            <person name="Chen H."/>
            <person name="Zhou L."/>
            <person name="Ni X."/>
            <person name="Tian J."/>
            <person name="Zhou Y."/>
            <person name="Sheng Y."/>
            <person name="Liu T."/>
            <person name="Pan Y."/>
            <person name="Xia L."/>
            <person name="Li J."/>
            <person name="Zhao F."/>
            <person name="Cao W."/>
        </authorList>
    </citation>
    <scope>NUCLEOTIDE SEQUENCE</scope>
    <source>
        <strain evidence="1">Dsil-2018</strain>
    </source>
</reference>
<sequence length="185" mass="21387">MGPMDDGIKSFVLNEHKAHSARRQGDNNCVVVHSSAYTVTCTDLKTVLHRNWLNDVVIDFYMGLVAERAKEARDGTRVHVLTTHFYNELKKLGYAAELLDGHGRPVCFRPATRAHQQRPLVTRCSEYEKPIVRALRFVGTKDWNCYQVLMAYLKKEHQDKQKCPPTPEVKWQCQYIRNLPQQCNS</sequence>
<keyword evidence="2" id="KW-1185">Reference proteome</keyword>
<comment type="caution">
    <text evidence="1">The sequence shown here is derived from an EMBL/GenBank/DDBJ whole genome shotgun (WGS) entry which is preliminary data.</text>
</comment>
<dbReference type="Proteomes" id="UP000821865">
    <property type="component" value="Chromosome 9"/>
</dbReference>
<gene>
    <name evidence="1" type="ORF">HPB49_008718</name>
</gene>
<name>A0ACB8C2Q5_DERSI</name>
<accession>A0ACB8C2Q5</accession>
<protein>
    <submittedName>
        <fullName evidence="1">Uncharacterized protein</fullName>
    </submittedName>
</protein>
<evidence type="ECO:0000313" key="2">
    <source>
        <dbReference type="Proteomes" id="UP000821865"/>
    </source>
</evidence>
<evidence type="ECO:0000313" key="1">
    <source>
        <dbReference type="EMBL" id="KAH7933122.1"/>
    </source>
</evidence>